<evidence type="ECO:0008006" key="4">
    <source>
        <dbReference type="Google" id="ProtNLM"/>
    </source>
</evidence>
<evidence type="ECO:0000256" key="1">
    <source>
        <dbReference type="SAM" id="Phobius"/>
    </source>
</evidence>
<name>A0ABW7FFV7_9BURK</name>
<comment type="caution">
    <text evidence="2">The sequence shown here is derived from an EMBL/GenBank/DDBJ whole genome shotgun (WGS) entry which is preliminary data.</text>
</comment>
<keyword evidence="1" id="KW-0812">Transmembrane</keyword>
<feature type="transmembrane region" description="Helical" evidence="1">
    <location>
        <begin position="395"/>
        <end position="417"/>
    </location>
</feature>
<dbReference type="Proteomes" id="UP001606301">
    <property type="component" value="Unassembled WGS sequence"/>
</dbReference>
<sequence>MIALANTTPGGEPVAFDLPLLTRLLPGLVSAVALLPASLALEFRGAAIALLPLLIIQGTLLALGAGTLALAAHDRLRHWEGRVAPQGARDRVRAGLLGDVWRMGAIAAAGPLALALVLAWRGDGWAAVFSALTVPVTCLFAGLAAALSWHGRAPRVLLVPAGMLLVGLLGALPHEGALGSGWPLVPVAASAALLWRWLGLPRALAVLAPPLPWPRPRPIAWLRRTTSYQSWRVTSGLEPTAPVRQSSHRYRFVGMLLPLTWLPQLVGQAERMRWLSWGQAYEGFYDCALYGGLLLFACMTSAGCRVAPPLHWRLRLAPRGMSPQRWAVRMVLGSMAAAGALITVALALVVLFRVSGSPYVTAGNWLLLMGDVLLASSFMLWLGSLFSLRLTAWRAGLLGLMLVLAVPGLPALVLYGLMGLGLTPQRGALWLALQLALTVPMTLAAIRAWSRRDLNKEA</sequence>
<feature type="transmembrane region" description="Helical" evidence="1">
    <location>
        <begin position="180"/>
        <end position="198"/>
    </location>
</feature>
<reference evidence="2 3" key="1">
    <citation type="submission" date="2024-08" db="EMBL/GenBank/DDBJ databases">
        <authorList>
            <person name="Lu H."/>
        </authorList>
    </citation>
    <scope>NUCLEOTIDE SEQUENCE [LARGE SCALE GENOMIC DNA]</scope>
    <source>
        <strain evidence="2 3">LKC17W</strain>
    </source>
</reference>
<keyword evidence="1" id="KW-1133">Transmembrane helix</keyword>
<feature type="transmembrane region" description="Helical" evidence="1">
    <location>
        <begin position="289"/>
        <end position="307"/>
    </location>
</feature>
<keyword evidence="1" id="KW-0472">Membrane</keyword>
<organism evidence="2 3">
    <name type="scientific">Pelomonas margarita</name>
    <dbReference type="NCBI Taxonomy" id="3299031"/>
    <lineage>
        <taxon>Bacteria</taxon>
        <taxon>Pseudomonadati</taxon>
        <taxon>Pseudomonadota</taxon>
        <taxon>Betaproteobacteria</taxon>
        <taxon>Burkholderiales</taxon>
        <taxon>Sphaerotilaceae</taxon>
        <taxon>Roseateles</taxon>
    </lineage>
</organism>
<keyword evidence="3" id="KW-1185">Reference proteome</keyword>
<gene>
    <name evidence="2" type="ORF">ACG0Z3_07950</name>
</gene>
<proteinExistence type="predicted"/>
<feature type="transmembrane region" description="Helical" evidence="1">
    <location>
        <begin position="429"/>
        <end position="449"/>
    </location>
</feature>
<evidence type="ECO:0000313" key="2">
    <source>
        <dbReference type="EMBL" id="MFG6440611.1"/>
    </source>
</evidence>
<dbReference type="EMBL" id="JBIGHW010000003">
    <property type="protein sequence ID" value="MFG6440611.1"/>
    <property type="molecule type" value="Genomic_DNA"/>
</dbReference>
<feature type="transmembrane region" description="Helical" evidence="1">
    <location>
        <begin position="20"/>
        <end position="41"/>
    </location>
</feature>
<evidence type="ECO:0000313" key="3">
    <source>
        <dbReference type="Proteomes" id="UP001606301"/>
    </source>
</evidence>
<dbReference type="RefSeq" id="WP_394396740.1">
    <property type="nucleotide sequence ID" value="NZ_JBIGHW010000003.1"/>
</dbReference>
<feature type="transmembrane region" description="Helical" evidence="1">
    <location>
        <begin position="364"/>
        <end position="383"/>
    </location>
</feature>
<feature type="transmembrane region" description="Helical" evidence="1">
    <location>
        <begin position="126"/>
        <end position="149"/>
    </location>
</feature>
<feature type="transmembrane region" description="Helical" evidence="1">
    <location>
        <begin position="47"/>
        <end position="72"/>
    </location>
</feature>
<feature type="transmembrane region" description="Helical" evidence="1">
    <location>
        <begin position="156"/>
        <end position="174"/>
    </location>
</feature>
<feature type="transmembrane region" description="Helical" evidence="1">
    <location>
        <begin position="328"/>
        <end position="352"/>
    </location>
</feature>
<feature type="transmembrane region" description="Helical" evidence="1">
    <location>
        <begin position="100"/>
        <end position="120"/>
    </location>
</feature>
<accession>A0ABW7FFV7</accession>
<protein>
    <recommendedName>
        <fullName evidence="4">ABC transporter permease</fullName>
    </recommendedName>
</protein>